<keyword evidence="4" id="KW-0411">Iron-sulfur</keyword>
<keyword evidence="7" id="KW-1185">Reference proteome</keyword>
<evidence type="ECO:0000256" key="2">
    <source>
        <dbReference type="ARBA" id="ARBA00022723"/>
    </source>
</evidence>
<dbReference type="EMBL" id="AP018786">
    <property type="protein sequence ID" value="BBF22873.1"/>
    <property type="molecule type" value="Genomic_DNA"/>
</dbReference>
<evidence type="ECO:0000259" key="5">
    <source>
        <dbReference type="PROSITE" id="PS51379"/>
    </source>
</evidence>
<evidence type="ECO:0000313" key="6">
    <source>
        <dbReference type="EMBL" id="BBF22873.1"/>
    </source>
</evidence>
<dbReference type="GO" id="GO:0051539">
    <property type="term" value="F:4 iron, 4 sulfur cluster binding"/>
    <property type="evidence" value="ECO:0007669"/>
    <property type="project" value="UniProtKB-KW"/>
</dbReference>
<dbReference type="GO" id="GO:0046872">
    <property type="term" value="F:metal ion binding"/>
    <property type="evidence" value="ECO:0007669"/>
    <property type="project" value="UniProtKB-KW"/>
</dbReference>
<feature type="domain" description="4Fe-4S ferredoxin-type" evidence="5">
    <location>
        <begin position="128"/>
        <end position="157"/>
    </location>
</feature>
<feature type="domain" description="4Fe-4S ferredoxin-type" evidence="5">
    <location>
        <begin position="57"/>
        <end position="89"/>
    </location>
</feature>
<evidence type="ECO:0000256" key="3">
    <source>
        <dbReference type="ARBA" id="ARBA00023004"/>
    </source>
</evidence>
<dbReference type="Pfam" id="PF13187">
    <property type="entry name" value="Fer4_9"/>
    <property type="match status" value="1"/>
</dbReference>
<dbReference type="AlphaFoldDB" id="A0A2Z6I8T5"/>
<keyword evidence="3" id="KW-0408">Iron</keyword>
<evidence type="ECO:0000256" key="4">
    <source>
        <dbReference type="ARBA" id="ARBA00023014"/>
    </source>
</evidence>
<proteinExistence type="predicted"/>
<keyword evidence="2" id="KW-0479">Metal-binding</keyword>
<evidence type="ECO:0000313" key="7">
    <source>
        <dbReference type="Proteomes" id="UP000271003"/>
    </source>
</evidence>
<dbReference type="SUPFAM" id="SSF54862">
    <property type="entry name" value="4Fe-4S ferredoxins"/>
    <property type="match status" value="1"/>
</dbReference>
<dbReference type="PROSITE" id="PS00198">
    <property type="entry name" value="4FE4S_FER_1"/>
    <property type="match status" value="1"/>
</dbReference>
<reference evidence="6 7" key="1">
    <citation type="journal article" date="2018" name="Int. J. Syst. Evol. Microbiol.">
        <title>Mesosutterella multiformis gen. nov., sp. nov., a member of the family Sutterellaceae and Sutterella megalosphaeroides sp. nov., isolated from human faeces.</title>
        <authorList>
            <person name="Sakamoto M."/>
            <person name="Ikeyama N."/>
            <person name="Kunihiro T."/>
            <person name="Iino T."/>
            <person name="Yuki M."/>
            <person name="Ohkuma M."/>
        </authorList>
    </citation>
    <scope>NUCLEOTIDE SEQUENCE [LARGE SCALE GENOMIC DNA]</scope>
    <source>
        <strain evidence="6 7">6FBBBH3</strain>
    </source>
</reference>
<dbReference type="KEGG" id="sutt:SUTMEG_07640"/>
<keyword evidence="1" id="KW-0004">4Fe-4S</keyword>
<dbReference type="CDD" id="cd16373">
    <property type="entry name" value="DMSOR_beta_like"/>
    <property type="match status" value="1"/>
</dbReference>
<dbReference type="Pfam" id="PF12838">
    <property type="entry name" value="Fer4_7"/>
    <property type="match status" value="1"/>
</dbReference>
<dbReference type="Gene3D" id="3.30.70.20">
    <property type="match status" value="2"/>
</dbReference>
<accession>A0A2Z6I8T5</accession>
<dbReference type="InterPro" id="IPR017896">
    <property type="entry name" value="4Fe4S_Fe-S-bd"/>
</dbReference>
<dbReference type="PROSITE" id="PS51379">
    <property type="entry name" value="4FE4S_FER_2"/>
    <property type="match status" value="3"/>
</dbReference>
<sequence>MHRSEEGPDASARPEPVRPPGGRDFASLCLRCDRCRSACHADVIRPGGLEEGLLVMRTPVLDFKLGWCDFCGDCADVCPTGAILPFDPETERVGLARLTDACIALRTGACRVCADVCPYDAVTLVDGNRPEIDPERCNGCGRCVLECPSNVFQSLRATRGIEVVARKGVPS</sequence>
<dbReference type="PANTHER" id="PTHR24960">
    <property type="entry name" value="PHOTOSYSTEM I IRON-SULFUR CENTER-RELATED"/>
    <property type="match status" value="1"/>
</dbReference>
<gene>
    <name evidence="6" type="ORF">SUTMEG_07640</name>
</gene>
<dbReference type="PANTHER" id="PTHR24960:SF79">
    <property type="entry name" value="PHOTOSYSTEM I IRON-SULFUR CENTER"/>
    <property type="match status" value="1"/>
</dbReference>
<feature type="domain" description="4Fe-4S ferredoxin-type" evidence="5">
    <location>
        <begin position="93"/>
        <end position="127"/>
    </location>
</feature>
<name>A0A2Z6I8T5_9BURK</name>
<evidence type="ECO:0000256" key="1">
    <source>
        <dbReference type="ARBA" id="ARBA00022485"/>
    </source>
</evidence>
<dbReference type="InterPro" id="IPR017900">
    <property type="entry name" value="4Fe4S_Fe_S_CS"/>
</dbReference>
<protein>
    <recommendedName>
        <fullName evidence="5">4Fe-4S ferredoxin-type domain-containing protein</fullName>
    </recommendedName>
</protein>
<organism evidence="6 7">
    <name type="scientific">Sutterella megalosphaeroides</name>
    <dbReference type="NCBI Taxonomy" id="2494234"/>
    <lineage>
        <taxon>Bacteria</taxon>
        <taxon>Pseudomonadati</taxon>
        <taxon>Pseudomonadota</taxon>
        <taxon>Betaproteobacteria</taxon>
        <taxon>Burkholderiales</taxon>
        <taxon>Sutterellaceae</taxon>
        <taxon>Sutterella</taxon>
    </lineage>
</organism>
<dbReference type="Proteomes" id="UP000271003">
    <property type="component" value="Chromosome"/>
</dbReference>
<dbReference type="InterPro" id="IPR050157">
    <property type="entry name" value="PSI_iron-sulfur_center"/>
</dbReference>